<dbReference type="STRING" id="407821.A0A087UCS2"/>
<name>A0A087UCS2_STEMI</name>
<feature type="domain" description="CAP-Gly" evidence="1">
    <location>
        <begin position="25"/>
        <end position="60"/>
    </location>
</feature>
<dbReference type="InterPro" id="IPR000938">
    <property type="entry name" value="CAP-Gly_domain"/>
</dbReference>
<dbReference type="SUPFAM" id="SSF74924">
    <property type="entry name" value="Cap-Gly domain"/>
    <property type="match status" value="1"/>
</dbReference>
<evidence type="ECO:0000259" key="1">
    <source>
        <dbReference type="PROSITE" id="PS50245"/>
    </source>
</evidence>
<dbReference type="Pfam" id="PF01302">
    <property type="entry name" value="CAP_GLY"/>
    <property type="match status" value="1"/>
</dbReference>
<dbReference type="SMART" id="SM01052">
    <property type="entry name" value="CAP_GLY"/>
    <property type="match status" value="1"/>
</dbReference>
<proteinExistence type="predicted"/>
<dbReference type="PROSITE" id="PS50245">
    <property type="entry name" value="CAP_GLY_2"/>
    <property type="match status" value="1"/>
</dbReference>
<evidence type="ECO:0000313" key="2">
    <source>
        <dbReference type="EMBL" id="KFM75161.1"/>
    </source>
</evidence>
<dbReference type="Proteomes" id="UP000054359">
    <property type="component" value="Unassembled WGS sequence"/>
</dbReference>
<dbReference type="AlphaFoldDB" id="A0A087UCS2"/>
<gene>
    <name evidence="2" type="ORF">X975_19110</name>
</gene>
<keyword evidence="3" id="KW-1185">Reference proteome</keyword>
<evidence type="ECO:0000313" key="3">
    <source>
        <dbReference type="Proteomes" id="UP000054359"/>
    </source>
</evidence>
<sequence>METAAIKINSRIHCDGDYGTVLYVGQIQGVDGTWLGVEWDNPTRGKHSGSYNNITYFTTR</sequence>
<accession>A0A087UCS2</accession>
<feature type="non-terminal residue" evidence="2">
    <location>
        <position position="60"/>
    </location>
</feature>
<dbReference type="InterPro" id="IPR036859">
    <property type="entry name" value="CAP-Gly_dom_sf"/>
</dbReference>
<protein>
    <recommendedName>
        <fullName evidence="1">CAP-Gly domain-containing protein</fullName>
    </recommendedName>
</protein>
<dbReference type="OMA" id="INSRIHC"/>
<organism evidence="2 3">
    <name type="scientific">Stegodyphus mimosarum</name>
    <name type="common">African social velvet spider</name>
    <dbReference type="NCBI Taxonomy" id="407821"/>
    <lineage>
        <taxon>Eukaryota</taxon>
        <taxon>Metazoa</taxon>
        <taxon>Ecdysozoa</taxon>
        <taxon>Arthropoda</taxon>
        <taxon>Chelicerata</taxon>
        <taxon>Arachnida</taxon>
        <taxon>Araneae</taxon>
        <taxon>Araneomorphae</taxon>
        <taxon>Entelegynae</taxon>
        <taxon>Eresoidea</taxon>
        <taxon>Eresidae</taxon>
        <taxon>Stegodyphus</taxon>
    </lineage>
</organism>
<dbReference type="OrthoDB" id="5273213at2759"/>
<dbReference type="EMBL" id="KK119242">
    <property type="protein sequence ID" value="KFM75161.1"/>
    <property type="molecule type" value="Genomic_DNA"/>
</dbReference>
<dbReference type="Gene3D" id="2.30.30.190">
    <property type="entry name" value="CAP Gly-rich-like domain"/>
    <property type="match status" value="1"/>
</dbReference>
<reference evidence="2 3" key="1">
    <citation type="submission" date="2013-11" db="EMBL/GenBank/DDBJ databases">
        <title>Genome sequencing of Stegodyphus mimosarum.</title>
        <authorList>
            <person name="Bechsgaard J."/>
        </authorList>
    </citation>
    <scope>NUCLEOTIDE SEQUENCE [LARGE SCALE GENOMIC DNA]</scope>
</reference>